<dbReference type="EMBL" id="LIXZ01000047">
    <property type="protein sequence ID" value="KPL57592.1"/>
    <property type="molecule type" value="Genomic_DNA"/>
</dbReference>
<dbReference type="Proteomes" id="UP000050398">
    <property type="component" value="Unassembled WGS sequence"/>
</dbReference>
<comment type="caution">
    <text evidence="1">The sequence shown here is derived from an EMBL/GenBank/DDBJ whole genome shotgun (WGS) entry which is preliminary data.</text>
</comment>
<accession>A0A0P6WIM5</accession>
<reference evidence="1 2" key="1">
    <citation type="submission" date="2015-08" db="EMBL/GenBank/DDBJ databases">
        <title>Draft Genome Sequence of Bacillus vietnamensis UCD-SED5.</title>
        <authorList>
            <person name="Lee R.D."/>
            <person name="Jospin G."/>
            <person name="Lang J.M."/>
            <person name="Coil D.A."/>
            <person name="Eisen J.A."/>
        </authorList>
    </citation>
    <scope>NUCLEOTIDE SEQUENCE [LARGE SCALE GENOMIC DNA]</scope>
    <source>
        <strain evidence="1 2">UCD-SED5</strain>
    </source>
</reference>
<evidence type="ECO:0000313" key="1">
    <source>
        <dbReference type="EMBL" id="KPL57592.1"/>
    </source>
</evidence>
<gene>
    <name evidence="1" type="ORF">AM506_21565</name>
</gene>
<protein>
    <submittedName>
        <fullName evidence="1">Uncharacterized protein</fullName>
    </submittedName>
</protein>
<organism evidence="1 2">
    <name type="scientific">Rossellomorea vietnamensis</name>
    <dbReference type="NCBI Taxonomy" id="218284"/>
    <lineage>
        <taxon>Bacteria</taxon>
        <taxon>Bacillati</taxon>
        <taxon>Bacillota</taxon>
        <taxon>Bacilli</taxon>
        <taxon>Bacillales</taxon>
        <taxon>Bacillaceae</taxon>
        <taxon>Rossellomorea</taxon>
    </lineage>
</organism>
<proteinExistence type="predicted"/>
<dbReference type="AlphaFoldDB" id="A0A0P6WIM5"/>
<dbReference type="RefSeq" id="WP_152968653.1">
    <property type="nucleotide sequence ID" value="NZ_LIXZ01000047.1"/>
</dbReference>
<name>A0A0P6WIM5_9BACI</name>
<sequence>MTLVNLQTMISSFFRDENVRNEVQIKQDRVFERFCLTSDEIKLARKIDFLSLEKGALNTTKERLGKRRADYQELFIILETLERDDEVLSSFVKKEVSGTLGRKLDSERFFEFFKYYVLDEDLPEVLIEIAEYSSIMSNLSYANEVDILNEESLNLNKPIYLKEPFELKTFNYDLGPLIESDFKIDNIKDLEALQKSETKIFFQKEY</sequence>
<evidence type="ECO:0000313" key="2">
    <source>
        <dbReference type="Proteomes" id="UP000050398"/>
    </source>
</evidence>
<feature type="non-terminal residue" evidence="1">
    <location>
        <position position="206"/>
    </location>
</feature>
<dbReference type="OrthoDB" id="474235at2"/>